<dbReference type="Gene3D" id="3.40.50.280">
    <property type="entry name" value="Cobalamin-binding domain"/>
    <property type="match status" value="1"/>
</dbReference>
<dbReference type="InterPro" id="IPR047057">
    <property type="entry name" value="MerR_fam"/>
</dbReference>
<dbReference type="PROSITE" id="PS50937">
    <property type="entry name" value="HTH_MERR_2"/>
    <property type="match status" value="1"/>
</dbReference>
<reference evidence="3 4" key="1">
    <citation type="submission" date="2020-08" db="EMBL/GenBank/DDBJ databases">
        <title>Genomic Encyclopedia of Type Strains, Phase III (KMG-III): the genomes of soil and plant-associated and newly described type strains.</title>
        <authorList>
            <person name="Whitman W."/>
        </authorList>
    </citation>
    <scope>NUCLEOTIDE SEQUENCE [LARGE SCALE GENOMIC DNA]</scope>
    <source>
        <strain evidence="3 4">CECT 8640</strain>
    </source>
</reference>
<dbReference type="Gene3D" id="1.10.1660.10">
    <property type="match status" value="1"/>
</dbReference>
<dbReference type="EMBL" id="JACHJN010000001">
    <property type="protein sequence ID" value="MBB5953649.1"/>
    <property type="molecule type" value="Genomic_DNA"/>
</dbReference>
<feature type="domain" description="HTH merR-type" evidence="2">
    <location>
        <begin position="11"/>
        <end position="80"/>
    </location>
</feature>
<dbReference type="Pfam" id="PF13411">
    <property type="entry name" value="MerR_1"/>
    <property type="match status" value="1"/>
</dbReference>
<dbReference type="SMART" id="SM00422">
    <property type="entry name" value="HTH_MERR"/>
    <property type="match status" value="1"/>
</dbReference>
<organism evidence="3 4">
    <name type="scientific">Saccharothrix tamanrassetensis</name>
    <dbReference type="NCBI Taxonomy" id="1051531"/>
    <lineage>
        <taxon>Bacteria</taxon>
        <taxon>Bacillati</taxon>
        <taxon>Actinomycetota</taxon>
        <taxon>Actinomycetes</taxon>
        <taxon>Pseudonocardiales</taxon>
        <taxon>Pseudonocardiaceae</taxon>
        <taxon>Saccharothrix</taxon>
    </lineage>
</organism>
<evidence type="ECO:0000313" key="4">
    <source>
        <dbReference type="Proteomes" id="UP000547510"/>
    </source>
</evidence>
<dbReference type="PANTHER" id="PTHR30204:SF97">
    <property type="entry name" value="MERR FAMILY REGULATORY PROTEIN"/>
    <property type="match status" value="1"/>
</dbReference>
<dbReference type="SUPFAM" id="SSF46955">
    <property type="entry name" value="Putative DNA-binding domain"/>
    <property type="match status" value="1"/>
</dbReference>
<dbReference type="InterPro" id="IPR000551">
    <property type="entry name" value="MerR-type_HTH_dom"/>
</dbReference>
<comment type="caution">
    <text evidence="3">The sequence shown here is derived from an EMBL/GenBank/DDBJ whole genome shotgun (WGS) entry which is preliminary data.</text>
</comment>
<sequence>MTDGGVPPRAEWTPRALAAMLGISPTTLRTWDQRYGLSPSIRTKGNHRRYTAADVELLRRMVVMTAGGLAPAAAAAMVLRGAAPTEVAADRRAGIGRVSAGSARRGFARAARRLDEPLMRELALGLIAEHGVVDAWRQVFQPILVDLGRKAAERGRGVEVEHVTGAGIVHALRGVPYPEREGRLTALLACAPDEQHTLPLEALAAALSERGRTWRNLGARVPPQALVDAVDKLRPTVVVVWAHRAELARRVPLALLLERFDTLPAVAGGGWQSTPVPPGVRRLGSLPEAVRLVVASTEP</sequence>
<dbReference type="Proteomes" id="UP000547510">
    <property type="component" value="Unassembled WGS sequence"/>
</dbReference>
<dbReference type="GO" id="GO:0003700">
    <property type="term" value="F:DNA-binding transcription factor activity"/>
    <property type="evidence" value="ECO:0007669"/>
    <property type="project" value="InterPro"/>
</dbReference>
<keyword evidence="1 3" id="KW-0238">DNA-binding</keyword>
<dbReference type="SUPFAM" id="SSF52242">
    <property type="entry name" value="Cobalamin (vitamin B12)-binding domain"/>
    <property type="match status" value="1"/>
</dbReference>
<evidence type="ECO:0000259" key="2">
    <source>
        <dbReference type="PROSITE" id="PS50937"/>
    </source>
</evidence>
<name>A0A841C8B6_9PSEU</name>
<accession>A0A841C8B6</accession>
<dbReference type="PANTHER" id="PTHR30204">
    <property type="entry name" value="REDOX-CYCLING DRUG-SENSING TRANSCRIPTIONAL ACTIVATOR SOXR"/>
    <property type="match status" value="1"/>
</dbReference>
<dbReference type="GO" id="GO:0003677">
    <property type="term" value="F:DNA binding"/>
    <property type="evidence" value="ECO:0007669"/>
    <property type="project" value="UniProtKB-KW"/>
</dbReference>
<proteinExistence type="predicted"/>
<dbReference type="InterPro" id="IPR036724">
    <property type="entry name" value="Cobalamin-bd_sf"/>
</dbReference>
<gene>
    <name evidence="3" type="ORF">FHS29_000219</name>
</gene>
<dbReference type="AlphaFoldDB" id="A0A841C8B6"/>
<protein>
    <submittedName>
        <fullName evidence="3">DNA-binding transcriptional MerR regulator</fullName>
    </submittedName>
</protein>
<evidence type="ECO:0000313" key="3">
    <source>
        <dbReference type="EMBL" id="MBB5953649.1"/>
    </source>
</evidence>
<dbReference type="Gene3D" id="1.10.1240.10">
    <property type="entry name" value="Methionine synthase domain"/>
    <property type="match status" value="1"/>
</dbReference>
<keyword evidence="4" id="KW-1185">Reference proteome</keyword>
<dbReference type="GO" id="GO:0046872">
    <property type="term" value="F:metal ion binding"/>
    <property type="evidence" value="ECO:0007669"/>
    <property type="project" value="InterPro"/>
</dbReference>
<evidence type="ECO:0000256" key="1">
    <source>
        <dbReference type="ARBA" id="ARBA00023125"/>
    </source>
</evidence>
<dbReference type="InterPro" id="IPR036594">
    <property type="entry name" value="Meth_synthase_dom"/>
</dbReference>
<dbReference type="GO" id="GO:0031419">
    <property type="term" value="F:cobalamin binding"/>
    <property type="evidence" value="ECO:0007669"/>
    <property type="project" value="InterPro"/>
</dbReference>
<dbReference type="InterPro" id="IPR009061">
    <property type="entry name" value="DNA-bd_dom_put_sf"/>
</dbReference>
<dbReference type="RefSeq" id="WP_312864681.1">
    <property type="nucleotide sequence ID" value="NZ_JACHJN010000001.1"/>
</dbReference>